<dbReference type="GO" id="GO:0071949">
    <property type="term" value="F:FAD binding"/>
    <property type="evidence" value="ECO:0007669"/>
    <property type="project" value="InterPro"/>
</dbReference>
<evidence type="ECO:0000256" key="2">
    <source>
        <dbReference type="ARBA" id="ARBA00005466"/>
    </source>
</evidence>
<dbReference type="SUPFAM" id="SSF56176">
    <property type="entry name" value="FAD-binding/transporter-associated domain-like"/>
    <property type="match status" value="1"/>
</dbReference>
<dbReference type="InterPro" id="IPR016169">
    <property type="entry name" value="FAD-bd_PCMH_sub2"/>
</dbReference>
<evidence type="ECO:0000256" key="3">
    <source>
        <dbReference type="ARBA" id="ARBA00022630"/>
    </source>
</evidence>
<evidence type="ECO:0000313" key="7">
    <source>
        <dbReference type="EMBL" id="PKS04903.1"/>
    </source>
</evidence>
<dbReference type="AlphaFoldDB" id="A0A2N3MXJ4"/>
<feature type="domain" description="FAD-binding PCMH-type" evidence="6">
    <location>
        <begin position="172"/>
        <end position="351"/>
    </location>
</feature>
<keyword evidence="3" id="KW-0285">Flavoprotein</keyword>
<name>A0A2N3MXJ4_9PEZI</name>
<gene>
    <name evidence="7" type="ORF">jhhlp_008268</name>
</gene>
<proteinExistence type="inferred from homology"/>
<comment type="caution">
    <text evidence="7">The sequence shown here is derived from an EMBL/GenBank/DDBJ whole genome shotgun (WGS) entry which is preliminary data.</text>
</comment>
<dbReference type="InterPro" id="IPR006094">
    <property type="entry name" value="Oxid_FAD_bind_N"/>
</dbReference>
<dbReference type="STRING" id="41688.A0A2N3MXJ4"/>
<evidence type="ECO:0000256" key="1">
    <source>
        <dbReference type="ARBA" id="ARBA00001974"/>
    </source>
</evidence>
<evidence type="ECO:0000313" key="8">
    <source>
        <dbReference type="Proteomes" id="UP000233524"/>
    </source>
</evidence>
<dbReference type="Gene3D" id="3.30.465.10">
    <property type="match status" value="2"/>
</dbReference>
<keyword evidence="4" id="KW-0274">FAD</keyword>
<dbReference type="InterPro" id="IPR036318">
    <property type="entry name" value="FAD-bd_PCMH-like_sf"/>
</dbReference>
<comment type="similarity">
    <text evidence="2">Belongs to the oxygen-dependent FAD-linked oxidoreductase family.</text>
</comment>
<dbReference type="PANTHER" id="PTHR42973">
    <property type="entry name" value="BINDING OXIDOREDUCTASE, PUTATIVE (AFU_ORTHOLOGUE AFUA_1G17690)-RELATED"/>
    <property type="match status" value="1"/>
</dbReference>
<dbReference type="PROSITE" id="PS51387">
    <property type="entry name" value="FAD_PCMH"/>
    <property type="match status" value="1"/>
</dbReference>
<dbReference type="Pfam" id="PF01565">
    <property type="entry name" value="FAD_binding_4"/>
    <property type="match status" value="1"/>
</dbReference>
<dbReference type="OrthoDB" id="9983560at2759"/>
<keyword evidence="8" id="KW-1185">Reference proteome</keyword>
<dbReference type="GO" id="GO:0016491">
    <property type="term" value="F:oxidoreductase activity"/>
    <property type="evidence" value="ECO:0007669"/>
    <property type="project" value="UniProtKB-KW"/>
</dbReference>
<dbReference type="Pfam" id="PF08031">
    <property type="entry name" value="BBE"/>
    <property type="match status" value="1"/>
</dbReference>
<sequence>MNANGGVVSAAVERVPATSSTSGVEYFDYERLQLTEDVIKDISDQGLAGSDFIGFGDIDDRTTLSNSTCKAFPGDNDWPSGDSWRVLDLLLGGALIKAVPLAAPCYNSWPEERSEEACKAVTADWSQMRTQLLGNTALSNKASINDPTSVMWPLFQGLTCLPTDDPDGNCTLGGYPSYVVNVTNVAQVQLAFNFARYHNLRLNVKNKGRDFNAKSTGAGALSIWTTHLREKIFYPNYSHGSYEGPAFKIGAGVEVEEIYLAADEHDVSVVGGIGRTVGIAGGYSAGGGHSPLIGLYGMAADQILSLEIVLPSGHFVSVDHRNYPDLYWALRGGGGSTYGVVTSMVIKAHPRLPITTLTYTLTSSTAPDIEVFWKGIEAFLGTFVSNADAGQYLYFTLVCEPAPCTPDTCECSLDMHPHWAPNMTRSELEDLNGPFFEKLEDLGIPVHNVTYAEFDALYPAFNATWAPNTEVAGTWAVHAASRLMPRENFQTFEALRRTAKAFRESLEQGGSMISYNFRPAANPGNDNAVTPAWRNTLTHTMLFAPWPPGASPEVINEYSEKLVDLMQLWRDVSPGAGAYMNEADINEPDFAEAFYGDSYDRLYDLKQKYDPWGVLYAATAVGSEDWYLSGQELKYYPTQNGRLCRK</sequence>
<dbReference type="InterPro" id="IPR012951">
    <property type="entry name" value="BBE"/>
</dbReference>
<evidence type="ECO:0000256" key="4">
    <source>
        <dbReference type="ARBA" id="ARBA00022827"/>
    </source>
</evidence>
<organism evidence="7 8">
    <name type="scientific">Lomentospora prolificans</name>
    <dbReference type="NCBI Taxonomy" id="41688"/>
    <lineage>
        <taxon>Eukaryota</taxon>
        <taxon>Fungi</taxon>
        <taxon>Dikarya</taxon>
        <taxon>Ascomycota</taxon>
        <taxon>Pezizomycotina</taxon>
        <taxon>Sordariomycetes</taxon>
        <taxon>Hypocreomycetidae</taxon>
        <taxon>Microascales</taxon>
        <taxon>Microascaceae</taxon>
        <taxon>Lomentospora</taxon>
    </lineage>
</organism>
<dbReference type="EMBL" id="NLAX01001623">
    <property type="protein sequence ID" value="PKS04903.1"/>
    <property type="molecule type" value="Genomic_DNA"/>
</dbReference>
<dbReference type="VEuPathDB" id="FungiDB:jhhlp_008268"/>
<evidence type="ECO:0000259" key="6">
    <source>
        <dbReference type="PROSITE" id="PS51387"/>
    </source>
</evidence>
<dbReference type="Proteomes" id="UP000233524">
    <property type="component" value="Unassembled WGS sequence"/>
</dbReference>
<evidence type="ECO:0000256" key="5">
    <source>
        <dbReference type="ARBA" id="ARBA00023002"/>
    </source>
</evidence>
<reference evidence="7 8" key="1">
    <citation type="journal article" date="2017" name="G3 (Bethesda)">
        <title>First Draft Genome Sequence of the Pathogenic Fungus Lomentospora prolificans (Formerly Scedosporium prolificans).</title>
        <authorList>
            <person name="Luo R."/>
            <person name="Zimin A."/>
            <person name="Workman R."/>
            <person name="Fan Y."/>
            <person name="Pertea G."/>
            <person name="Grossman N."/>
            <person name="Wear M.P."/>
            <person name="Jia B."/>
            <person name="Miller H."/>
            <person name="Casadevall A."/>
            <person name="Timp W."/>
            <person name="Zhang S.X."/>
            <person name="Salzberg S.L."/>
        </authorList>
    </citation>
    <scope>NUCLEOTIDE SEQUENCE [LARGE SCALE GENOMIC DNA]</scope>
    <source>
        <strain evidence="7 8">JHH-5317</strain>
    </source>
</reference>
<dbReference type="PANTHER" id="PTHR42973:SF39">
    <property type="entry name" value="FAD-BINDING PCMH-TYPE DOMAIN-CONTAINING PROTEIN"/>
    <property type="match status" value="1"/>
</dbReference>
<keyword evidence="5" id="KW-0560">Oxidoreductase</keyword>
<dbReference type="InParanoid" id="A0A2N3MXJ4"/>
<dbReference type="InterPro" id="IPR050416">
    <property type="entry name" value="FAD-linked_Oxidoreductase"/>
</dbReference>
<accession>A0A2N3MXJ4</accession>
<protein>
    <recommendedName>
        <fullName evidence="6">FAD-binding PCMH-type domain-containing protein</fullName>
    </recommendedName>
</protein>
<comment type="cofactor">
    <cofactor evidence="1">
        <name>FAD</name>
        <dbReference type="ChEBI" id="CHEBI:57692"/>
    </cofactor>
</comment>
<dbReference type="InterPro" id="IPR016166">
    <property type="entry name" value="FAD-bd_PCMH"/>
</dbReference>